<dbReference type="InterPro" id="IPR018022">
    <property type="entry name" value="IPT"/>
</dbReference>
<keyword evidence="6 10" id="KW-0547">Nucleotide-binding</keyword>
<name>A0A7C3IR01_9SPIR</name>
<evidence type="ECO:0000256" key="6">
    <source>
        <dbReference type="ARBA" id="ARBA00022741"/>
    </source>
</evidence>
<accession>A0A7C3IR01</accession>
<evidence type="ECO:0000256" key="9">
    <source>
        <dbReference type="ARBA" id="ARBA00049563"/>
    </source>
</evidence>
<protein>
    <recommendedName>
        <fullName evidence="10">tRNA dimethylallyltransferase</fullName>
        <ecNumber evidence="10">2.5.1.75</ecNumber>
    </recommendedName>
    <alternativeName>
        <fullName evidence="10">Dimethylallyl diphosphate:tRNA dimethylallyltransferase</fullName>
        <shortName evidence="10">DMAPP:tRNA dimethylallyltransferase</shortName>
        <shortName evidence="10">DMATase</shortName>
    </alternativeName>
    <alternativeName>
        <fullName evidence="10">Isopentenyl-diphosphate:tRNA isopentenyltransferase</fullName>
        <shortName evidence="10">IPP transferase</shortName>
        <shortName evidence="10">IPPT</shortName>
        <shortName evidence="10">IPTase</shortName>
    </alternativeName>
</protein>
<evidence type="ECO:0000256" key="13">
    <source>
        <dbReference type="RuleBase" id="RU003785"/>
    </source>
</evidence>
<comment type="caution">
    <text evidence="14">The sequence shown here is derived from an EMBL/GenBank/DDBJ whole genome shotgun (WGS) entry which is preliminary data.</text>
</comment>
<gene>
    <name evidence="10 14" type="primary">miaA</name>
    <name evidence="14" type="ORF">ENS59_10625</name>
</gene>
<keyword evidence="4 10" id="KW-0808">Transferase</keyword>
<dbReference type="InterPro" id="IPR027417">
    <property type="entry name" value="P-loop_NTPase"/>
</dbReference>
<evidence type="ECO:0000256" key="10">
    <source>
        <dbReference type="HAMAP-Rule" id="MF_00185"/>
    </source>
</evidence>
<evidence type="ECO:0000256" key="3">
    <source>
        <dbReference type="ARBA" id="ARBA00005842"/>
    </source>
</evidence>
<dbReference type="GO" id="GO:0005524">
    <property type="term" value="F:ATP binding"/>
    <property type="evidence" value="ECO:0007669"/>
    <property type="project" value="UniProtKB-UniRule"/>
</dbReference>
<sequence length="335" mass="37638">MNLTWIKDQPDIPVVLLFGPTASGKTAILEALFAGEQALIPAEVVSADSMQVYRGMDIGTAKPTLELRARLPHHLIDICDIREQYTVGDFVRHADQACKDIYSRGKLPVVSGGTGFYLKNFVLGLPAAPPSDLDIRNTLKEELAEGGIDPLLQELRAADPVSAERIHPNDTYRLLRALEVYRLTGRPLSSFPLSGTRGQAEDPERPSYRFLLIGIRRDREDLYERINQRTRQMFLEGLPGEVAGLVSQGYTRDDPGMRAIGYQEFFLEDGSLSQELDLVEELVARNSRRYAKRQITFFSSLPDVHWISAPLDDELPKHIAQVISDFLYLCRNKPS</sequence>
<feature type="region of interest" description="Interaction with substrate tRNA" evidence="10">
    <location>
        <begin position="48"/>
        <end position="51"/>
    </location>
</feature>
<dbReference type="EMBL" id="DSVL01000325">
    <property type="protein sequence ID" value="HFH29946.1"/>
    <property type="molecule type" value="Genomic_DNA"/>
</dbReference>
<dbReference type="PANTHER" id="PTHR11088">
    <property type="entry name" value="TRNA DIMETHYLALLYLTRANSFERASE"/>
    <property type="match status" value="1"/>
</dbReference>
<keyword evidence="7 10" id="KW-0067">ATP-binding</keyword>
<dbReference type="Gene3D" id="1.10.20.140">
    <property type="match status" value="1"/>
</dbReference>
<dbReference type="NCBIfam" id="TIGR00174">
    <property type="entry name" value="miaA"/>
    <property type="match status" value="1"/>
</dbReference>
<dbReference type="AlphaFoldDB" id="A0A7C3IR01"/>
<dbReference type="Gene3D" id="3.40.50.300">
    <property type="entry name" value="P-loop containing nucleotide triphosphate hydrolases"/>
    <property type="match status" value="1"/>
</dbReference>
<evidence type="ECO:0000256" key="5">
    <source>
        <dbReference type="ARBA" id="ARBA00022694"/>
    </source>
</evidence>
<comment type="similarity">
    <text evidence="3 10 13">Belongs to the IPP transferase family.</text>
</comment>
<evidence type="ECO:0000256" key="2">
    <source>
        <dbReference type="ARBA" id="ARBA00003213"/>
    </source>
</evidence>
<evidence type="ECO:0000256" key="8">
    <source>
        <dbReference type="ARBA" id="ARBA00022842"/>
    </source>
</evidence>
<dbReference type="HAMAP" id="MF_00185">
    <property type="entry name" value="IPP_trans"/>
    <property type="match status" value="1"/>
</dbReference>
<feature type="binding site" evidence="10">
    <location>
        <begin position="21"/>
        <end position="26"/>
    </location>
    <ligand>
        <name>substrate</name>
    </ligand>
</feature>
<feature type="site" description="Interaction with substrate tRNA" evidence="10">
    <location>
        <position position="114"/>
    </location>
</feature>
<dbReference type="PANTHER" id="PTHR11088:SF60">
    <property type="entry name" value="TRNA DIMETHYLALLYLTRANSFERASE"/>
    <property type="match status" value="1"/>
</dbReference>
<evidence type="ECO:0000256" key="1">
    <source>
        <dbReference type="ARBA" id="ARBA00001946"/>
    </source>
</evidence>
<reference evidence="14" key="1">
    <citation type="journal article" date="2020" name="mSystems">
        <title>Genome- and Community-Level Interaction Insights into Carbon Utilization and Element Cycling Functions of Hydrothermarchaeota in Hydrothermal Sediment.</title>
        <authorList>
            <person name="Zhou Z."/>
            <person name="Liu Y."/>
            <person name="Xu W."/>
            <person name="Pan J."/>
            <person name="Luo Z.H."/>
            <person name="Li M."/>
        </authorList>
    </citation>
    <scope>NUCLEOTIDE SEQUENCE [LARGE SCALE GENOMIC DNA]</scope>
    <source>
        <strain evidence="14">SpSt-503</strain>
    </source>
</reference>
<dbReference type="EC" id="2.5.1.75" evidence="10"/>
<feature type="binding site" evidence="10">
    <location>
        <begin position="19"/>
        <end position="26"/>
    </location>
    <ligand>
        <name>ATP</name>
        <dbReference type="ChEBI" id="CHEBI:30616"/>
    </ligand>
</feature>
<dbReference type="GO" id="GO:0052381">
    <property type="term" value="F:tRNA dimethylallyltransferase activity"/>
    <property type="evidence" value="ECO:0007669"/>
    <property type="project" value="UniProtKB-UniRule"/>
</dbReference>
<dbReference type="FunFam" id="1.10.20.140:FF:000001">
    <property type="entry name" value="tRNA dimethylallyltransferase"/>
    <property type="match status" value="1"/>
</dbReference>
<evidence type="ECO:0000256" key="11">
    <source>
        <dbReference type="RuleBase" id="RU003783"/>
    </source>
</evidence>
<evidence type="ECO:0000256" key="7">
    <source>
        <dbReference type="ARBA" id="ARBA00022840"/>
    </source>
</evidence>
<evidence type="ECO:0000313" key="14">
    <source>
        <dbReference type="EMBL" id="HFH29946.1"/>
    </source>
</evidence>
<keyword evidence="5 10" id="KW-0819">tRNA processing</keyword>
<organism evidence="14">
    <name type="scientific">Gracilinema caldarium</name>
    <dbReference type="NCBI Taxonomy" id="215591"/>
    <lineage>
        <taxon>Bacteria</taxon>
        <taxon>Pseudomonadati</taxon>
        <taxon>Spirochaetota</taxon>
        <taxon>Spirochaetia</taxon>
        <taxon>Spirochaetales</taxon>
        <taxon>Breznakiellaceae</taxon>
        <taxon>Gracilinema</taxon>
    </lineage>
</organism>
<dbReference type="GO" id="GO:0006400">
    <property type="term" value="P:tRNA modification"/>
    <property type="evidence" value="ECO:0007669"/>
    <property type="project" value="TreeGrafter"/>
</dbReference>
<feature type="site" description="Interaction with substrate tRNA" evidence="10">
    <location>
        <position position="136"/>
    </location>
</feature>
<comment type="function">
    <text evidence="2 10 12">Catalyzes the transfer of a dimethylallyl group onto the adenine at position 37 in tRNAs that read codons beginning with uridine, leading to the formation of N6-(dimethylallyl)adenosine (i(6)A).</text>
</comment>
<comment type="caution">
    <text evidence="10">Lacks conserved residue(s) required for the propagation of feature annotation.</text>
</comment>
<dbReference type="SUPFAM" id="SSF52540">
    <property type="entry name" value="P-loop containing nucleoside triphosphate hydrolases"/>
    <property type="match status" value="1"/>
</dbReference>
<proteinExistence type="inferred from homology"/>
<evidence type="ECO:0000256" key="4">
    <source>
        <dbReference type="ARBA" id="ARBA00022679"/>
    </source>
</evidence>
<keyword evidence="8 10" id="KW-0460">Magnesium</keyword>
<comment type="catalytic activity">
    <reaction evidence="9 10 11">
        <text>adenosine(37) in tRNA + dimethylallyl diphosphate = N(6)-dimethylallyladenosine(37) in tRNA + diphosphate</text>
        <dbReference type="Rhea" id="RHEA:26482"/>
        <dbReference type="Rhea" id="RHEA-COMP:10162"/>
        <dbReference type="Rhea" id="RHEA-COMP:10375"/>
        <dbReference type="ChEBI" id="CHEBI:33019"/>
        <dbReference type="ChEBI" id="CHEBI:57623"/>
        <dbReference type="ChEBI" id="CHEBI:74411"/>
        <dbReference type="ChEBI" id="CHEBI:74415"/>
        <dbReference type="EC" id="2.5.1.75"/>
    </reaction>
</comment>
<dbReference type="Pfam" id="PF01715">
    <property type="entry name" value="IPPT"/>
    <property type="match status" value="1"/>
</dbReference>
<comment type="subunit">
    <text evidence="10">Monomer.</text>
</comment>
<comment type="cofactor">
    <cofactor evidence="1 10">
        <name>Mg(2+)</name>
        <dbReference type="ChEBI" id="CHEBI:18420"/>
    </cofactor>
</comment>
<evidence type="ECO:0000256" key="12">
    <source>
        <dbReference type="RuleBase" id="RU003784"/>
    </source>
</evidence>
<dbReference type="InterPro" id="IPR039657">
    <property type="entry name" value="Dimethylallyltransferase"/>
</dbReference>